<evidence type="ECO:0000259" key="1">
    <source>
        <dbReference type="Pfam" id="PF12437"/>
    </source>
</evidence>
<protein>
    <submittedName>
        <fullName evidence="2">Glutamine synthetase type III N terminal-domain-containing protein</fullName>
    </submittedName>
</protein>
<dbReference type="EMBL" id="RBNI01016356">
    <property type="protein sequence ID" value="RUP09765.1"/>
    <property type="molecule type" value="Genomic_DNA"/>
</dbReference>
<dbReference type="PANTHER" id="PTHR42974:SF1">
    <property type="entry name" value="TYPE-3 GLUTAMINE SYNTHETASE"/>
    <property type="match status" value="1"/>
</dbReference>
<gene>
    <name evidence="2" type="ORF">BC936DRAFT_140055</name>
</gene>
<name>A0A433B423_9FUNG</name>
<dbReference type="InterPro" id="IPR052725">
    <property type="entry name" value="GS_Type-3"/>
</dbReference>
<dbReference type="OrthoDB" id="415358at2759"/>
<feature type="non-terminal residue" evidence="2">
    <location>
        <position position="230"/>
    </location>
</feature>
<dbReference type="PANTHER" id="PTHR42974">
    <property type="entry name" value="GLUTAMINE SYNTHETASE"/>
    <property type="match status" value="1"/>
</dbReference>
<evidence type="ECO:0000313" key="2">
    <source>
        <dbReference type="EMBL" id="RUP09765.1"/>
    </source>
</evidence>
<reference evidence="2 3" key="1">
    <citation type="journal article" date="2018" name="New Phytol.">
        <title>Phylogenomics of Endogonaceae and evolution of mycorrhizas within Mucoromycota.</title>
        <authorList>
            <person name="Chang Y."/>
            <person name="Desiro A."/>
            <person name="Na H."/>
            <person name="Sandor L."/>
            <person name="Lipzen A."/>
            <person name="Clum A."/>
            <person name="Barry K."/>
            <person name="Grigoriev I.V."/>
            <person name="Martin F.M."/>
            <person name="Stajich J.E."/>
            <person name="Smith M.E."/>
            <person name="Bonito G."/>
            <person name="Spatafora J.W."/>
        </authorList>
    </citation>
    <scope>NUCLEOTIDE SEQUENCE [LARGE SCALE GENOMIC DNA]</scope>
    <source>
        <strain evidence="2 3">GMNB39</strain>
    </source>
</reference>
<dbReference type="Proteomes" id="UP000268093">
    <property type="component" value="Unassembled WGS sequence"/>
</dbReference>
<dbReference type="Pfam" id="PF12437">
    <property type="entry name" value="GSIII_N"/>
    <property type="match status" value="2"/>
</dbReference>
<keyword evidence="3" id="KW-1185">Reference proteome</keyword>
<feature type="domain" description="Glutamine synthetase type III N-terminal" evidence="1">
    <location>
        <begin position="179"/>
        <end position="229"/>
    </location>
</feature>
<comment type="caution">
    <text evidence="2">The sequence shown here is derived from an EMBL/GenBank/DDBJ whole genome shotgun (WGS) entry which is preliminary data.</text>
</comment>
<dbReference type="AlphaFoldDB" id="A0A433B423"/>
<dbReference type="GO" id="GO:0004356">
    <property type="term" value="F:glutamine synthetase activity"/>
    <property type="evidence" value="ECO:0007669"/>
    <property type="project" value="InterPro"/>
</dbReference>
<sequence>MAQEARFTSIVDTVNRSTRNVGWPTHKDGKPIYTSAMYGQNVFSLKEIANALPKPVYQQFVKQMRGRQTLDKTTADAIAHAVRIWAMDRGATHFTHWFQPQTDSTAEKHDAFLTLMSTFTPNGEEELGGDAVATMPVGLWTCGPVGLTWIATRQPRPNFCVTREAKVGQPVCDQSKHLTAFFPLSPIQVTPLDVFSGSQLLQSEPDASSFPSGGMRTTFEARGYTVWDTK</sequence>
<organism evidence="2 3">
    <name type="scientific">Jimgerdemannia flammicorona</name>
    <dbReference type="NCBI Taxonomy" id="994334"/>
    <lineage>
        <taxon>Eukaryota</taxon>
        <taxon>Fungi</taxon>
        <taxon>Fungi incertae sedis</taxon>
        <taxon>Mucoromycota</taxon>
        <taxon>Mucoromycotina</taxon>
        <taxon>Endogonomycetes</taxon>
        <taxon>Endogonales</taxon>
        <taxon>Endogonaceae</taxon>
        <taxon>Jimgerdemannia</taxon>
    </lineage>
</organism>
<feature type="domain" description="Glutamine synthetase type III N-terminal" evidence="1">
    <location>
        <begin position="35"/>
        <end position="117"/>
    </location>
</feature>
<accession>A0A433B423</accession>
<proteinExistence type="predicted"/>
<evidence type="ECO:0000313" key="3">
    <source>
        <dbReference type="Proteomes" id="UP000268093"/>
    </source>
</evidence>
<dbReference type="InterPro" id="IPR022147">
    <property type="entry name" value="GSIII_N"/>
</dbReference>